<dbReference type="CDD" id="cd07379">
    <property type="entry name" value="MPP_239FB"/>
    <property type="match status" value="1"/>
</dbReference>
<keyword evidence="1" id="KW-1133">Transmembrane helix</keyword>
<dbReference type="InterPro" id="IPR029052">
    <property type="entry name" value="Metallo-depent_PP-like"/>
</dbReference>
<dbReference type="SUPFAM" id="SSF56300">
    <property type="entry name" value="Metallo-dependent phosphatases"/>
    <property type="match status" value="1"/>
</dbReference>
<dbReference type="AlphaFoldDB" id="A0A8K0WWM0"/>
<comment type="caution">
    <text evidence="3">The sequence shown here is derived from an EMBL/GenBank/DDBJ whole genome shotgun (WGS) entry which is preliminary data.</text>
</comment>
<reference evidence="3" key="1">
    <citation type="journal article" date="2021" name="Nat. Commun.">
        <title>Genetic determinants of endophytism in the Arabidopsis root mycobiome.</title>
        <authorList>
            <person name="Mesny F."/>
            <person name="Miyauchi S."/>
            <person name="Thiergart T."/>
            <person name="Pickel B."/>
            <person name="Atanasova L."/>
            <person name="Karlsson M."/>
            <person name="Huettel B."/>
            <person name="Barry K.W."/>
            <person name="Haridas S."/>
            <person name="Chen C."/>
            <person name="Bauer D."/>
            <person name="Andreopoulos W."/>
            <person name="Pangilinan J."/>
            <person name="LaButti K."/>
            <person name="Riley R."/>
            <person name="Lipzen A."/>
            <person name="Clum A."/>
            <person name="Drula E."/>
            <person name="Henrissat B."/>
            <person name="Kohler A."/>
            <person name="Grigoriev I.V."/>
            <person name="Martin F.M."/>
            <person name="Hacquard S."/>
        </authorList>
    </citation>
    <scope>NUCLEOTIDE SEQUENCE</scope>
    <source>
        <strain evidence="3">MPI-CAGE-CH-0235</strain>
    </source>
</reference>
<evidence type="ECO:0000313" key="3">
    <source>
        <dbReference type="EMBL" id="KAH7328320.1"/>
    </source>
</evidence>
<evidence type="ECO:0000259" key="2">
    <source>
        <dbReference type="Pfam" id="PF00149"/>
    </source>
</evidence>
<dbReference type="GO" id="GO:0016787">
    <property type="term" value="F:hydrolase activity"/>
    <property type="evidence" value="ECO:0007669"/>
    <property type="project" value="InterPro"/>
</dbReference>
<evidence type="ECO:0000256" key="1">
    <source>
        <dbReference type="SAM" id="Phobius"/>
    </source>
</evidence>
<dbReference type="Gene3D" id="3.60.21.10">
    <property type="match status" value="1"/>
</dbReference>
<dbReference type="EMBL" id="JAGPNK010000001">
    <property type="protein sequence ID" value="KAH7328320.1"/>
    <property type="molecule type" value="Genomic_DNA"/>
</dbReference>
<dbReference type="InterPro" id="IPR051693">
    <property type="entry name" value="UPF0046_metallophosphoest"/>
</dbReference>
<keyword evidence="4" id="KW-1185">Reference proteome</keyword>
<dbReference type="Pfam" id="PF00149">
    <property type="entry name" value="Metallophos"/>
    <property type="match status" value="1"/>
</dbReference>
<dbReference type="InterPro" id="IPR004843">
    <property type="entry name" value="Calcineurin-like_PHP"/>
</dbReference>
<dbReference type="PANTHER" id="PTHR12905:SF18">
    <property type="entry name" value="ESTER HYDROLASE, PUTATIVE (AFU_ORTHOLOGUE AFUA_4G03130)-RELATED"/>
    <property type="match status" value="1"/>
</dbReference>
<feature type="transmembrane region" description="Helical" evidence="1">
    <location>
        <begin position="20"/>
        <end position="43"/>
    </location>
</feature>
<accession>A0A8K0WWM0</accession>
<keyword evidence="1" id="KW-0812">Transmembrane</keyword>
<feature type="domain" description="Calcineurin-like phosphoesterase" evidence="2">
    <location>
        <begin position="59"/>
        <end position="233"/>
    </location>
</feature>
<dbReference type="Proteomes" id="UP000813444">
    <property type="component" value="Unassembled WGS sequence"/>
</dbReference>
<keyword evidence="1" id="KW-0472">Membrane</keyword>
<name>A0A8K0WWM0_9HYPO</name>
<gene>
    <name evidence="3" type="ORF">B0I35DRAFT_417155</name>
</gene>
<dbReference type="OrthoDB" id="630188at2759"/>
<proteinExistence type="predicted"/>
<sequence length="323" mass="36573">MGLLSRLGLRRRDQWEPPTLLDHLLISPLTFLVVKFYYFILFLRGNPFHPPPNKAPIKVVCISDTHEQTVPIPSGDILIHAGDLTDSGTAADIQKQLDWLKSQPHPVKIVIAGNHDSYFDPSSRLDQDIKNANKVDLDGLIYLESSMTVQKIKDRELHIFGVPDIPKTGPKSFAFQYANDEQPWLSKVPPQTDILITHSPPKHHRDLDLGCPHLLREVWRVKPRLHVFGHVHWGYGKESVFFDDLQTVYERLLSRPKAGLIQDILPSAAWIDVLRLIYHGVDSVLWKWLMGGPGSNKGSVMVNAAQMYGNTGKVKTRPVVVYL</sequence>
<organism evidence="3 4">
    <name type="scientific">Stachybotrys elegans</name>
    <dbReference type="NCBI Taxonomy" id="80388"/>
    <lineage>
        <taxon>Eukaryota</taxon>
        <taxon>Fungi</taxon>
        <taxon>Dikarya</taxon>
        <taxon>Ascomycota</taxon>
        <taxon>Pezizomycotina</taxon>
        <taxon>Sordariomycetes</taxon>
        <taxon>Hypocreomycetidae</taxon>
        <taxon>Hypocreales</taxon>
        <taxon>Stachybotryaceae</taxon>
        <taxon>Stachybotrys</taxon>
    </lineage>
</organism>
<dbReference type="PANTHER" id="PTHR12905">
    <property type="entry name" value="METALLOPHOSPHOESTERASE"/>
    <property type="match status" value="1"/>
</dbReference>
<evidence type="ECO:0000313" key="4">
    <source>
        <dbReference type="Proteomes" id="UP000813444"/>
    </source>
</evidence>
<protein>
    <submittedName>
        <fullName evidence="3">Metallo-dependent phosphatase-like protein</fullName>
    </submittedName>
</protein>